<evidence type="ECO:0000259" key="7">
    <source>
        <dbReference type="Pfam" id="PF00441"/>
    </source>
</evidence>
<dbReference type="PANTHER" id="PTHR43884:SF12">
    <property type="entry name" value="ISOVALERYL-COA DEHYDROGENASE, MITOCHONDRIAL-RELATED"/>
    <property type="match status" value="1"/>
</dbReference>
<dbReference type="GO" id="GO:0033539">
    <property type="term" value="P:fatty acid beta-oxidation using acyl-CoA dehydrogenase"/>
    <property type="evidence" value="ECO:0007669"/>
    <property type="project" value="TreeGrafter"/>
</dbReference>
<evidence type="ECO:0000256" key="5">
    <source>
        <dbReference type="ARBA" id="ARBA00023002"/>
    </source>
</evidence>
<dbReference type="AlphaFoldDB" id="A0AAU9CMH7"/>
<dbReference type="InterPro" id="IPR009100">
    <property type="entry name" value="AcylCoA_DH/oxidase_NM_dom_sf"/>
</dbReference>
<dbReference type="SUPFAM" id="SSF47203">
    <property type="entry name" value="Acyl-CoA dehydrogenase C-terminal domain-like"/>
    <property type="match status" value="1"/>
</dbReference>
<dbReference type="InterPro" id="IPR013786">
    <property type="entry name" value="AcylCoA_DH/ox_N"/>
</dbReference>
<accession>A0AAU9CMH7</accession>
<dbReference type="FunFam" id="2.40.110.10:FF:000002">
    <property type="entry name" value="Acyl-CoA dehydrogenase fadE12"/>
    <property type="match status" value="1"/>
</dbReference>
<dbReference type="Pfam" id="PF00441">
    <property type="entry name" value="Acyl-CoA_dh_1"/>
    <property type="match status" value="1"/>
</dbReference>
<evidence type="ECO:0000256" key="6">
    <source>
        <dbReference type="RuleBase" id="RU362125"/>
    </source>
</evidence>
<dbReference type="Pfam" id="PF02770">
    <property type="entry name" value="Acyl-CoA_dh_M"/>
    <property type="match status" value="1"/>
</dbReference>
<gene>
    <name evidence="10" type="ORF">FUAX_29820</name>
</gene>
<keyword evidence="11" id="KW-1185">Reference proteome</keyword>
<dbReference type="Gene3D" id="1.20.140.10">
    <property type="entry name" value="Butyryl-CoA Dehydrogenase, subunit A, domain 3"/>
    <property type="match status" value="1"/>
</dbReference>
<dbReference type="InterPro" id="IPR037069">
    <property type="entry name" value="AcylCoA_DH/ox_N_sf"/>
</dbReference>
<dbReference type="SUPFAM" id="SSF56645">
    <property type="entry name" value="Acyl-CoA dehydrogenase NM domain-like"/>
    <property type="match status" value="1"/>
</dbReference>
<reference evidence="10 11" key="1">
    <citation type="submission" date="2021-12" db="EMBL/GenBank/DDBJ databases">
        <title>Genome sequencing of bacteria with rrn-lacking chromosome and rrn-plasmid.</title>
        <authorList>
            <person name="Anda M."/>
            <person name="Iwasaki W."/>
        </authorList>
    </citation>
    <scope>NUCLEOTIDE SEQUENCE [LARGE SCALE GENOMIC DNA]</scope>
    <source>
        <strain evidence="10 11">DSM 100852</strain>
    </source>
</reference>
<evidence type="ECO:0000259" key="9">
    <source>
        <dbReference type="Pfam" id="PF02771"/>
    </source>
</evidence>
<dbReference type="Pfam" id="PF02771">
    <property type="entry name" value="Acyl-CoA_dh_N"/>
    <property type="match status" value="1"/>
</dbReference>
<evidence type="ECO:0000259" key="8">
    <source>
        <dbReference type="Pfam" id="PF02770"/>
    </source>
</evidence>
<dbReference type="Gene3D" id="2.40.110.10">
    <property type="entry name" value="Butyryl-CoA Dehydrogenase, subunit A, domain 2"/>
    <property type="match status" value="1"/>
</dbReference>
<dbReference type="GO" id="GO:0050660">
    <property type="term" value="F:flavin adenine dinucleotide binding"/>
    <property type="evidence" value="ECO:0007669"/>
    <property type="project" value="InterPro"/>
</dbReference>
<dbReference type="InterPro" id="IPR009075">
    <property type="entry name" value="AcylCo_DH/oxidase_C"/>
</dbReference>
<proteinExistence type="inferred from homology"/>
<dbReference type="Proteomes" id="UP001348817">
    <property type="component" value="Chromosome"/>
</dbReference>
<dbReference type="RefSeq" id="WP_338392096.1">
    <property type="nucleotide sequence ID" value="NZ_AP025314.1"/>
</dbReference>
<evidence type="ECO:0000256" key="3">
    <source>
        <dbReference type="ARBA" id="ARBA00022630"/>
    </source>
</evidence>
<evidence type="ECO:0000256" key="4">
    <source>
        <dbReference type="ARBA" id="ARBA00022827"/>
    </source>
</evidence>
<sequence>MIPYTQEHRMLQDSLRDFLNKEVVPNIDRWEKEKTCPAQLFKMMGDQGYIGVNYPSEYGGSEMDFWSAVIVMGELSYINFGGFTGSFYAHTYLPLPLINALGTEKQKQNYLKPALLGDKIAGLAITEPGAGSDVAGLKTKAEDKGDHYLVNGSKTFITNGTIGDFVVLVTRTGPKHDMTLLLVDLASSGITKNPITDKLGWHSSDTSQLFFDNVKVPKENVLGEEHKGFYYLMNNIQEERLLMAVMASYAARFAYDKTLRYVKEREAFGKRLSDLQALRHKIADMATKLEACEAITGTAIREFIENGSAATNRITKAKIYTAETAMEIINDAIQLHGGVGYIEEFGLARVWRDVRLFSIGAGSSEIMREIIGKFEIDGVVHEKLYINSRGGVNLSA</sequence>
<dbReference type="GO" id="GO:0046359">
    <property type="term" value="P:butyrate catabolic process"/>
    <property type="evidence" value="ECO:0007669"/>
    <property type="project" value="TreeGrafter"/>
</dbReference>
<evidence type="ECO:0000313" key="10">
    <source>
        <dbReference type="EMBL" id="BDD10550.1"/>
    </source>
</evidence>
<dbReference type="Gene3D" id="1.10.540.10">
    <property type="entry name" value="Acyl-CoA dehydrogenase/oxidase, N-terminal domain"/>
    <property type="match status" value="1"/>
</dbReference>
<dbReference type="PROSITE" id="PS00073">
    <property type="entry name" value="ACYL_COA_DH_2"/>
    <property type="match status" value="1"/>
</dbReference>
<dbReference type="PROSITE" id="PS00072">
    <property type="entry name" value="ACYL_COA_DH_1"/>
    <property type="match status" value="1"/>
</dbReference>
<evidence type="ECO:0000313" key="11">
    <source>
        <dbReference type="Proteomes" id="UP001348817"/>
    </source>
</evidence>
<evidence type="ECO:0000256" key="1">
    <source>
        <dbReference type="ARBA" id="ARBA00001974"/>
    </source>
</evidence>
<dbReference type="EMBL" id="AP025314">
    <property type="protein sequence ID" value="BDD10550.1"/>
    <property type="molecule type" value="Genomic_DNA"/>
</dbReference>
<organism evidence="10 11">
    <name type="scientific">Fulvitalea axinellae</name>
    <dbReference type="NCBI Taxonomy" id="1182444"/>
    <lineage>
        <taxon>Bacteria</taxon>
        <taxon>Pseudomonadati</taxon>
        <taxon>Bacteroidota</taxon>
        <taxon>Cytophagia</taxon>
        <taxon>Cytophagales</taxon>
        <taxon>Persicobacteraceae</taxon>
        <taxon>Fulvitalea</taxon>
    </lineage>
</organism>
<feature type="domain" description="Acyl-CoA dehydrogenase/oxidase N-terminal" evidence="9">
    <location>
        <begin position="5"/>
        <end position="117"/>
    </location>
</feature>
<protein>
    <submittedName>
        <fullName evidence="10">Acyl-CoA dehydrogenase</fullName>
    </submittedName>
</protein>
<keyword evidence="4 6" id="KW-0274">FAD</keyword>
<dbReference type="FunFam" id="1.20.140.10:FF:000001">
    <property type="entry name" value="Acyl-CoA dehydrogenase"/>
    <property type="match status" value="1"/>
</dbReference>
<dbReference type="InterPro" id="IPR006089">
    <property type="entry name" value="Acyl-CoA_DH_CS"/>
</dbReference>
<evidence type="ECO:0000256" key="2">
    <source>
        <dbReference type="ARBA" id="ARBA00009347"/>
    </source>
</evidence>
<comment type="cofactor">
    <cofactor evidence="1 6">
        <name>FAD</name>
        <dbReference type="ChEBI" id="CHEBI:57692"/>
    </cofactor>
</comment>
<dbReference type="InterPro" id="IPR036250">
    <property type="entry name" value="AcylCo_DH-like_C"/>
</dbReference>
<dbReference type="KEGG" id="fax:FUAX_29820"/>
<feature type="domain" description="Acyl-CoA dehydrogenase/oxidase C-terminal" evidence="7">
    <location>
        <begin position="227"/>
        <end position="373"/>
    </location>
</feature>
<comment type="similarity">
    <text evidence="2 6">Belongs to the acyl-CoA dehydrogenase family.</text>
</comment>
<dbReference type="PANTHER" id="PTHR43884">
    <property type="entry name" value="ACYL-COA DEHYDROGENASE"/>
    <property type="match status" value="1"/>
</dbReference>
<dbReference type="InterPro" id="IPR006091">
    <property type="entry name" value="Acyl-CoA_Oxase/DH_mid-dom"/>
</dbReference>
<name>A0AAU9CMH7_9BACT</name>
<keyword evidence="5 6" id="KW-0560">Oxidoreductase</keyword>
<dbReference type="InterPro" id="IPR046373">
    <property type="entry name" value="Acyl-CoA_Oxase/DH_mid-dom_sf"/>
</dbReference>
<keyword evidence="3 6" id="KW-0285">Flavoprotein</keyword>
<feature type="domain" description="Acyl-CoA oxidase/dehydrogenase middle" evidence="8">
    <location>
        <begin position="123"/>
        <end position="214"/>
    </location>
</feature>
<dbReference type="FunFam" id="1.10.540.10:FF:000026">
    <property type="entry name" value="Acyl-CoA dehydrogenase medium chain"/>
    <property type="match status" value="1"/>
</dbReference>
<dbReference type="GO" id="GO:0003995">
    <property type="term" value="F:acyl-CoA dehydrogenase activity"/>
    <property type="evidence" value="ECO:0007669"/>
    <property type="project" value="InterPro"/>
</dbReference>